<dbReference type="KEGG" id="saci:Sinac_3604"/>
<dbReference type="AlphaFoldDB" id="L0DEQ7"/>
<name>L0DEQ7_SINAD</name>
<keyword evidence="3" id="KW-1185">Reference proteome</keyword>
<organism evidence="2 3">
    <name type="scientific">Singulisphaera acidiphila (strain ATCC BAA-1392 / DSM 18658 / VKM B-2454 / MOB10)</name>
    <dbReference type="NCBI Taxonomy" id="886293"/>
    <lineage>
        <taxon>Bacteria</taxon>
        <taxon>Pseudomonadati</taxon>
        <taxon>Planctomycetota</taxon>
        <taxon>Planctomycetia</taxon>
        <taxon>Isosphaerales</taxon>
        <taxon>Isosphaeraceae</taxon>
        <taxon>Singulisphaera</taxon>
    </lineage>
</organism>
<feature type="region of interest" description="Disordered" evidence="1">
    <location>
        <begin position="59"/>
        <end position="82"/>
    </location>
</feature>
<evidence type="ECO:0000313" key="3">
    <source>
        <dbReference type="Proteomes" id="UP000010798"/>
    </source>
</evidence>
<protein>
    <recommendedName>
        <fullName evidence="4">Acetyltransferase</fullName>
    </recommendedName>
</protein>
<dbReference type="eggNOG" id="ENOG5033FUQ">
    <property type="taxonomic scope" value="Bacteria"/>
</dbReference>
<dbReference type="Proteomes" id="UP000010798">
    <property type="component" value="Chromosome"/>
</dbReference>
<proteinExistence type="predicted"/>
<evidence type="ECO:0008006" key="4">
    <source>
        <dbReference type="Google" id="ProtNLM"/>
    </source>
</evidence>
<evidence type="ECO:0000256" key="1">
    <source>
        <dbReference type="SAM" id="MobiDB-lite"/>
    </source>
</evidence>
<reference evidence="2 3" key="1">
    <citation type="submission" date="2012-02" db="EMBL/GenBank/DDBJ databases">
        <title>Complete sequence of chromosome of Singulisphaera acidiphila DSM 18658.</title>
        <authorList>
            <consortium name="US DOE Joint Genome Institute (JGI-PGF)"/>
            <person name="Lucas S."/>
            <person name="Copeland A."/>
            <person name="Lapidus A."/>
            <person name="Glavina del Rio T."/>
            <person name="Dalin E."/>
            <person name="Tice H."/>
            <person name="Bruce D."/>
            <person name="Goodwin L."/>
            <person name="Pitluck S."/>
            <person name="Peters L."/>
            <person name="Ovchinnikova G."/>
            <person name="Chertkov O."/>
            <person name="Kyrpides N."/>
            <person name="Mavromatis K."/>
            <person name="Ivanova N."/>
            <person name="Brettin T."/>
            <person name="Detter J.C."/>
            <person name="Han C."/>
            <person name="Larimer F."/>
            <person name="Land M."/>
            <person name="Hauser L."/>
            <person name="Markowitz V."/>
            <person name="Cheng J.-F."/>
            <person name="Hugenholtz P."/>
            <person name="Woyke T."/>
            <person name="Wu D."/>
            <person name="Tindall B."/>
            <person name="Pomrenke H."/>
            <person name="Brambilla E."/>
            <person name="Klenk H.-P."/>
            <person name="Eisen J.A."/>
        </authorList>
    </citation>
    <scope>NUCLEOTIDE SEQUENCE [LARGE SCALE GENOMIC DNA]</scope>
    <source>
        <strain evidence="3">ATCC BAA-1392 / DSM 18658 / VKM B-2454 / MOB10</strain>
    </source>
</reference>
<accession>L0DEQ7</accession>
<dbReference type="EMBL" id="CP003364">
    <property type="protein sequence ID" value="AGA27854.1"/>
    <property type="molecule type" value="Genomic_DNA"/>
</dbReference>
<dbReference type="HOGENOM" id="CLU_2556433_0_0_0"/>
<sequence length="82" mass="9000">MKNRDLRLAEEIRSACLRAALEAYEDGGLRGLCAEGRWEYALEAIRSLALVPLLKPDEPEGGQGRTSLAEEAYAGDFMTQGE</sequence>
<dbReference type="OrthoDB" id="6183506at2"/>
<gene>
    <name evidence="2" type="ordered locus">Sinac_3604</name>
</gene>
<dbReference type="RefSeq" id="WP_015246997.1">
    <property type="nucleotide sequence ID" value="NC_019892.1"/>
</dbReference>
<evidence type="ECO:0000313" key="2">
    <source>
        <dbReference type="EMBL" id="AGA27854.1"/>
    </source>
</evidence>